<dbReference type="PANTHER" id="PTHR43481:SF4">
    <property type="entry name" value="GLYCEROL-1-PHOSPHATE PHOSPHOHYDROLASE 1-RELATED"/>
    <property type="match status" value="1"/>
</dbReference>
<dbReference type="Pfam" id="PF13419">
    <property type="entry name" value="HAD_2"/>
    <property type="match status" value="1"/>
</dbReference>
<dbReference type="SUPFAM" id="SSF56784">
    <property type="entry name" value="HAD-like"/>
    <property type="match status" value="1"/>
</dbReference>
<dbReference type="GO" id="GO:0050308">
    <property type="term" value="F:sugar-phosphatase activity"/>
    <property type="evidence" value="ECO:0007669"/>
    <property type="project" value="TreeGrafter"/>
</dbReference>
<evidence type="ECO:0000313" key="1">
    <source>
        <dbReference type="EMBL" id="KAH0556102.1"/>
    </source>
</evidence>
<dbReference type="Proteomes" id="UP000750711">
    <property type="component" value="Unassembled WGS sequence"/>
</dbReference>
<proteinExistence type="predicted"/>
<dbReference type="PANTHER" id="PTHR43481">
    <property type="entry name" value="FRUCTOSE-1-PHOSPHATE PHOSPHATASE"/>
    <property type="match status" value="1"/>
</dbReference>
<dbReference type="InterPro" id="IPR041492">
    <property type="entry name" value="HAD_2"/>
</dbReference>
<dbReference type="EMBL" id="JAGHQM010001225">
    <property type="protein sequence ID" value="KAH0556102.1"/>
    <property type="molecule type" value="Genomic_DNA"/>
</dbReference>
<reference evidence="1" key="1">
    <citation type="submission" date="2021-03" db="EMBL/GenBank/DDBJ databases">
        <title>Comparative genomics and phylogenomic investigation of the class Geoglossomycetes provide insights into ecological specialization and systematics.</title>
        <authorList>
            <person name="Melie T."/>
            <person name="Pirro S."/>
            <person name="Miller A.N."/>
            <person name="Quandt A."/>
        </authorList>
    </citation>
    <scope>NUCLEOTIDE SEQUENCE</scope>
    <source>
        <strain evidence="1">CAQ_001_2017</strain>
    </source>
</reference>
<comment type="caution">
    <text evidence="1">The sequence shown here is derived from an EMBL/GenBank/DDBJ whole genome shotgun (WGS) entry which is preliminary data.</text>
</comment>
<dbReference type="Gene3D" id="3.40.50.1000">
    <property type="entry name" value="HAD superfamily/HAD-like"/>
    <property type="match status" value="1"/>
</dbReference>
<dbReference type="AlphaFoldDB" id="A0A9P8L886"/>
<keyword evidence="2" id="KW-1185">Reference proteome</keyword>
<dbReference type="InterPro" id="IPR023214">
    <property type="entry name" value="HAD_sf"/>
</dbReference>
<evidence type="ECO:0008006" key="3">
    <source>
        <dbReference type="Google" id="ProtNLM"/>
    </source>
</evidence>
<organism evidence="1 2">
    <name type="scientific">Trichoglossum hirsutum</name>
    <dbReference type="NCBI Taxonomy" id="265104"/>
    <lineage>
        <taxon>Eukaryota</taxon>
        <taxon>Fungi</taxon>
        <taxon>Dikarya</taxon>
        <taxon>Ascomycota</taxon>
        <taxon>Pezizomycotina</taxon>
        <taxon>Geoglossomycetes</taxon>
        <taxon>Geoglossales</taxon>
        <taxon>Geoglossaceae</taxon>
        <taxon>Trichoglossum</taxon>
    </lineage>
</organism>
<dbReference type="InterPro" id="IPR051806">
    <property type="entry name" value="HAD-like_SPP"/>
</dbReference>
<dbReference type="NCBIfam" id="TIGR01509">
    <property type="entry name" value="HAD-SF-IA-v3"/>
    <property type="match status" value="1"/>
</dbReference>
<accession>A0A9P8L886</accession>
<name>A0A9P8L886_9PEZI</name>
<evidence type="ECO:0000313" key="2">
    <source>
        <dbReference type="Proteomes" id="UP000750711"/>
    </source>
</evidence>
<sequence length="163" mass="17444">MGIDVARVEGMIPQRYGQDAKEVPGSRGILAALKETEAPWAIVTSGTRPLVNGWLERLKLAHPKQMVTAEDVECGKPDPACYSLGRARLGLSADTPVLVVEDSPAGIKSGKAAGCHVLGLTTTHSEEEVQLAGADWVAEDLRSVTFEGWDSKARRITLQINPS</sequence>
<dbReference type="InterPro" id="IPR036412">
    <property type="entry name" value="HAD-like_sf"/>
</dbReference>
<gene>
    <name evidence="1" type="ORF">GP486_005962</name>
</gene>
<dbReference type="InterPro" id="IPR006439">
    <property type="entry name" value="HAD-SF_hydro_IA"/>
</dbReference>
<protein>
    <recommendedName>
        <fullName evidence="3">Glycerol-3-phosphate phosphatase</fullName>
    </recommendedName>
</protein>